<gene>
    <name evidence="1" type="ORF">DSYM_06650</name>
</gene>
<sequence length="144" mass="15476">MAARSLDAYLTSAGGLARLSAHAGRLVRLQRVFEKIAPAYLAASSHVANFKLGKVVIHADSGAVAAKLRQLLPSLVGEFSFEGAEVTEIQVRVQPGHVAMQHKNTVRRLPVGTAAKSDLRRLADSLPEGSPLKDALERLVKFSR</sequence>
<protein>
    <recommendedName>
        <fullName evidence="3">DUF721 domain-containing protein</fullName>
    </recommendedName>
</protein>
<evidence type="ECO:0008006" key="3">
    <source>
        <dbReference type="Google" id="ProtNLM"/>
    </source>
</evidence>
<dbReference type="KEGG" id="ddz:DSYM_06650"/>
<reference evidence="1" key="1">
    <citation type="journal article" name="DNA Res.">
        <title>The physiological potential of anammox bacteria as revealed by their core genome structure.</title>
        <authorList>
            <person name="Okubo T."/>
            <person name="Toyoda A."/>
            <person name="Fukuhara K."/>
            <person name="Uchiyama I."/>
            <person name="Harigaya Y."/>
            <person name="Kuroiwa M."/>
            <person name="Suzuki T."/>
            <person name="Murakami Y."/>
            <person name="Suwa Y."/>
            <person name="Takami H."/>
        </authorList>
    </citation>
    <scope>NUCLEOTIDE SEQUENCE</scope>
    <source>
        <strain evidence="1">317325-3</strain>
    </source>
</reference>
<organism evidence="1 2">
    <name type="scientific">Candidatus Desulfobacillus denitrificans</name>
    <dbReference type="NCBI Taxonomy" id="2608985"/>
    <lineage>
        <taxon>Bacteria</taxon>
        <taxon>Pseudomonadati</taxon>
        <taxon>Pseudomonadota</taxon>
        <taxon>Betaproteobacteria</taxon>
        <taxon>Candidatus Desulfobacillus</taxon>
    </lineage>
</organism>
<evidence type="ECO:0000313" key="2">
    <source>
        <dbReference type="Proteomes" id="UP000662914"/>
    </source>
</evidence>
<dbReference type="EMBL" id="AP021857">
    <property type="protein sequence ID" value="BBO19966.1"/>
    <property type="molecule type" value="Genomic_DNA"/>
</dbReference>
<name>A0A809RUV5_9PROT</name>
<dbReference type="AlphaFoldDB" id="A0A809RUV5"/>
<accession>A0A809RUV5</accession>
<proteinExistence type="predicted"/>
<evidence type="ECO:0000313" key="1">
    <source>
        <dbReference type="EMBL" id="BBO19966.1"/>
    </source>
</evidence>
<dbReference type="Pfam" id="PF05258">
    <property type="entry name" value="DciA"/>
    <property type="match status" value="1"/>
</dbReference>
<dbReference type="Proteomes" id="UP000662914">
    <property type="component" value="Chromosome"/>
</dbReference>
<dbReference type="InterPro" id="IPR007922">
    <property type="entry name" value="DciA-like"/>
</dbReference>